<dbReference type="AlphaFoldDB" id="A0AB39YPX8"/>
<dbReference type="EMBL" id="CP165735">
    <property type="protein sequence ID" value="XDV71666.1"/>
    <property type="molecule type" value="Genomic_DNA"/>
</dbReference>
<accession>A0AB39YPX8</accession>
<protein>
    <submittedName>
        <fullName evidence="2">Uncharacterized protein</fullName>
    </submittedName>
</protein>
<feature type="region of interest" description="Disordered" evidence="1">
    <location>
        <begin position="1"/>
        <end position="29"/>
    </location>
</feature>
<reference evidence="2" key="1">
    <citation type="submission" date="2024-07" db="EMBL/GenBank/DDBJ databases">
        <authorList>
            <person name="Li J."/>
            <person name="Wei H."/>
            <person name="Ma J."/>
        </authorList>
    </citation>
    <scope>NUCLEOTIDE SEQUENCE</scope>
    <source>
        <strain evidence="2">AMU7</strain>
    </source>
</reference>
<name>A0AB39YPX8_9MICC</name>
<proteinExistence type="predicted"/>
<evidence type="ECO:0000256" key="1">
    <source>
        <dbReference type="SAM" id="MobiDB-lite"/>
    </source>
</evidence>
<organism evidence="2">
    <name type="scientific">Paenarthrobacter sp. AMU7</name>
    <dbReference type="NCBI Taxonomy" id="3162492"/>
    <lineage>
        <taxon>Bacteria</taxon>
        <taxon>Bacillati</taxon>
        <taxon>Actinomycetota</taxon>
        <taxon>Actinomycetes</taxon>
        <taxon>Micrococcales</taxon>
        <taxon>Micrococcaceae</taxon>
        <taxon>Paenarthrobacter</taxon>
    </lineage>
</organism>
<sequence>MVQQSSRKPLPRERPAAVPQDMQRLPLHNPATQQMLIVGKRREAAEAKLEQRLRAKNTSVTPDG</sequence>
<evidence type="ECO:0000313" key="2">
    <source>
        <dbReference type="EMBL" id="XDV71666.1"/>
    </source>
</evidence>
<dbReference type="RefSeq" id="WP_369745627.1">
    <property type="nucleotide sequence ID" value="NZ_CP165735.1"/>
</dbReference>
<gene>
    <name evidence="2" type="ORF">ABQM86_00290</name>
</gene>